<dbReference type="EMBL" id="CP003653">
    <property type="protein sequence ID" value="AFZ37478.1"/>
    <property type="molecule type" value="Genomic_DNA"/>
</dbReference>
<dbReference type="KEGG" id="scs:Sta7437_3996"/>
<dbReference type="PATRIC" id="fig|111780.3.peg.4144"/>
<dbReference type="STRING" id="111780.Sta7437_3996"/>
<dbReference type="AlphaFoldDB" id="K9XY65"/>
<evidence type="ECO:0000313" key="2">
    <source>
        <dbReference type="Proteomes" id="UP000010473"/>
    </source>
</evidence>
<keyword evidence="2" id="KW-1185">Reference proteome</keyword>
<dbReference type="eggNOG" id="ENOG5032RPJ">
    <property type="taxonomic scope" value="Bacteria"/>
</dbReference>
<proteinExistence type="predicted"/>
<dbReference type="HOGENOM" id="CLU_2130915_0_0_3"/>
<sequence>MKYFFLSDGWTYTRVWEFGGLWDENSWRRKPQIKRLNCGIVQQQETLWLYQVEDAVIMVEVKPTQNLNGASPNIGQVVLKRLITAEQVIEILAQSEILVTSVSNQNKL</sequence>
<reference evidence="2" key="1">
    <citation type="journal article" date="2013" name="Proc. Natl. Acad. Sci. U.S.A.">
        <title>Improving the coverage of the cyanobacterial phylum using diversity-driven genome sequencing.</title>
        <authorList>
            <person name="Shih P.M."/>
            <person name="Wu D."/>
            <person name="Latifi A."/>
            <person name="Axen S.D."/>
            <person name="Fewer D.P."/>
            <person name="Talla E."/>
            <person name="Calteau A."/>
            <person name="Cai F."/>
            <person name="Tandeau de Marsac N."/>
            <person name="Rippka R."/>
            <person name="Herdman M."/>
            <person name="Sivonen K."/>
            <person name="Coursin T."/>
            <person name="Laurent T."/>
            <person name="Goodwin L."/>
            <person name="Nolan M."/>
            <person name="Davenport K.W."/>
            <person name="Han C.S."/>
            <person name="Rubin E.M."/>
            <person name="Eisen J.A."/>
            <person name="Woyke T."/>
            <person name="Gugger M."/>
            <person name="Kerfeld C.A."/>
        </authorList>
    </citation>
    <scope>NUCLEOTIDE SEQUENCE [LARGE SCALE GENOMIC DNA]</scope>
    <source>
        <strain evidence="2">ATCC 29371 / PCC 7437</strain>
    </source>
</reference>
<dbReference type="Proteomes" id="UP000010473">
    <property type="component" value="Chromosome"/>
</dbReference>
<dbReference type="OrthoDB" id="424745at2"/>
<protein>
    <submittedName>
        <fullName evidence="1">Uncharacterized protein</fullName>
    </submittedName>
</protein>
<name>K9XY65_STAC7</name>
<accession>K9XY65</accession>
<gene>
    <name evidence="1" type="ordered locus">Sta7437_3996</name>
</gene>
<evidence type="ECO:0000313" key="1">
    <source>
        <dbReference type="EMBL" id="AFZ37478.1"/>
    </source>
</evidence>
<dbReference type="RefSeq" id="WP_015195136.1">
    <property type="nucleotide sequence ID" value="NC_019748.1"/>
</dbReference>
<organism evidence="1 2">
    <name type="scientific">Stanieria cyanosphaera (strain ATCC 29371 / PCC 7437)</name>
    <dbReference type="NCBI Taxonomy" id="111780"/>
    <lineage>
        <taxon>Bacteria</taxon>
        <taxon>Bacillati</taxon>
        <taxon>Cyanobacteriota</taxon>
        <taxon>Cyanophyceae</taxon>
        <taxon>Pleurocapsales</taxon>
        <taxon>Dermocarpellaceae</taxon>
        <taxon>Stanieria</taxon>
    </lineage>
</organism>